<dbReference type="Proteomes" id="UP001218218">
    <property type="component" value="Unassembled WGS sequence"/>
</dbReference>
<gene>
    <name evidence="2" type="ORF">DFH08DRAFT_976233</name>
</gene>
<organism evidence="2 3">
    <name type="scientific">Mycena albidolilacea</name>
    <dbReference type="NCBI Taxonomy" id="1033008"/>
    <lineage>
        <taxon>Eukaryota</taxon>
        <taxon>Fungi</taxon>
        <taxon>Dikarya</taxon>
        <taxon>Basidiomycota</taxon>
        <taxon>Agaricomycotina</taxon>
        <taxon>Agaricomycetes</taxon>
        <taxon>Agaricomycetidae</taxon>
        <taxon>Agaricales</taxon>
        <taxon>Marasmiineae</taxon>
        <taxon>Mycenaceae</taxon>
        <taxon>Mycena</taxon>
    </lineage>
</organism>
<accession>A0AAD6Z453</accession>
<feature type="region of interest" description="Disordered" evidence="1">
    <location>
        <begin position="1"/>
        <end position="34"/>
    </location>
</feature>
<evidence type="ECO:0000256" key="1">
    <source>
        <dbReference type="SAM" id="MobiDB-lite"/>
    </source>
</evidence>
<reference evidence="2" key="1">
    <citation type="submission" date="2023-03" db="EMBL/GenBank/DDBJ databases">
        <title>Massive genome expansion in bonnet fungi (Mycena s.s.) driven by repeated elements and novel gene families across ecological guilds.</title>
        <authorList>
            <consortium name="Lawrence Berkeley National Laboratory"/>
            <person name="Harder C.B."/>
            <person name="Miyauchi S."/>
            <person name="Viragh M."/>
            <person name="Kuo A."/>
            <person name="Thoen E."/>
            <person name="Andreopoulos B."/>
            <person name="Lu D."/>
            <person name="Skrede I."/>
            <person name="Drula E."/>
            <person name="Henrissat B."/>
            <person name="Morin E."/>
            <person name="Kohler A."/>
            <person name="Barry K."/>
            <person name="LaButti K."/>
            <person name="Morin E."/>
            <person name="Salamov A."/>
            <person name="Lipzen A."/>
            <person name="Mereny Z."/>
            <person name="Hegedus B."/>
            <person name="Baldrian P."/>
            <person name="Stursova M."/>
            <person name="Weitz H."/>
            <person name="Taylor A."/>
            <person name="Grigoriev I.V."/>
            <person name="Nagy L.G."/>
            <person name="Martin F."/>
            <person name="Kauserud H."/>
        </authorList>
    </citation>
    <scope>NUCLEOTIDE SEQUENCE</scope>
    <source>
        <strain evidence="2">CBHHK002</strain>
    </source>
</reference>
<protein>
    <submittedName>
        <fullName evidence="2">Uncharacterized protein</fullName>
    </submittedName>
</protein>
<dbReference type="AlphaFoldDB" id="A0AAD6Z453"/>
<keyword evidence="3" id="KW-1185">Reference proteome</keyword>
<proteinExistence type="predicted"/>
<evidence type="ECO:0000313" key="3">
    <source>
        <dbReference type="Proteomes" id="UP001218218"/>
    </source>
</evidence>
<feature type="region of interest" description="Disordered" evidence="1">
    <location>
        <begin position="197"/>
        <end position="225"/>
    </location>
</feature>
<dbReference type="EMBL" id="JARIHO010000095">
    <property type="protein sequence ID" value="KAJ7305685.1"/>
    <property type="molecule type" value="Genomic_DNA"/>
</dbReference>
<sequence>MNPTGRPASGDSAFKTIRKRTAPKHLVDNSNSEAPNTAHRAIVDETQARLNAAGTIAILIKAIEDLAVVLPSTVAEGTDEDEIHRVLTSIHGHDEEAMCRDMNSRLHLILRGELGMLMVIRYLREIRWNAPEMNLEGAAEKLERVVKEMEFLSGTTRADAWKAAPRRKFKHKTQPTNDDPKKRKIFVVDGVAAVPPSKSEAKNLQTGGKRGPKSESRDHYWPPVATTKTGGTKRWSFTCRHCKIAVTFKRTVGKTPSPAPNLGNLSTHLKQQHECSAKIMADFLVDGKLNPAINSTQGNFYKIFATWIIEDDLAFTTGETPGIERLFAFLRAR</sequence>
<name>A0AAD6Z453_9AGAR</name>
<evidence type="ECO:0000313" key="2">
    <source>
        <dbReference type="EMBL" id="KAJ7305685.1"/>
    </source>
</evidence>
<comment type="caution">
    <text evidence="2">The sequence shown here is derived from an EMBL/GenBank/DDBJ whole genome shotgun (WGS) entry which is preliminary data.</text>
</comment>